<protein>
    <submittedName>
        <fullName evidence="7">Ovarian-specific serine/threonine-protein kinase Lok</fullName>
    </submittedName>
</protein>
<evidence type="ECO:0000256" key="2">
    <source>
        <dbReference type="ARBA" id="ARBA00022840"/>
    </source>
</evidence>
<proteinExistence type="predicted"/>
<sequence>MADEGISATQPVDQINPMSSQEDKFYTPEESSPSYWGRLYPADFKVKFHDLVEDEVTVGKLAKCNVTIRSSEVPNKVFAVISRHHFTIRRTQRFDKLYGVTCKVVLEDCSMNSTFVNDVRVGKGCFKTLQDNSIIAVGSPHNKIFYFKDASEGLVNDSLPHEVNQKFHVGMQLGAGAFGIVSLVFCKKTGKNFAMKTICKKSNGHKQKRAKDELSTLENEIKILKKIDHPNVIKLVHDVDCHVQKYLFLELMKGNDLFARITDSKRLTERQSKLYFYQIASGVKYLHSMGIVHRDLKPENVLLATQEEDTLVKISDFGLSKVVTSISYVKSLCGTKMYVAPEVLESRGSKKYTAQVDVWSMGVILFVCLSGQTPFCVDKKGFSMEDQIKKGMYTMNFSRWECVSLQAKKIVKKMLTTNPVQRISISSIFEDPWLKDQDMLLKVNQLISQYSADTLNRESQPAVPVADAASLSPKSASAEMPTSASLKPESSKSPPRKRRRLI</sequence>
<name>A0AAE1LSP9_9NEOP</name>
<accession>A0AAE1LSP9</accession>
<keyword evidence="7" id="KW-0808">Transferase</keyword>
<feature type="domain" description="FHA" evidence="5">
    <location>
        <begin position="56"/>
        <end position="121"/>
    </location>
</feature>
<keyword evidence="8" id="KW-1185">Reference proteome</keyword>
<reference evidence="7" key="1">
    <citation type="submission" date="2021-07" db="EMBL/GenBank/DDBJ databases">
        <authorList>
            <person name="Catto M.A."/>
            <person name="Jacobson A."/>
            <person name="Kennedy G."/>
            <person name="Labadie P."/>
            <person name="Hunt B.G."/>
            <person name="Srinivasan R."/>
        </authorList>
    </citation>
    <scope>NUCLEOTIDE SEQUENCE</scope>
    <source>
        <strain evidence="7">PL_HMW_Pooled</strain>
        <tissue evidence="7">Head</tissue>
    </source>
</reference>
<dbReference type="SUPFAM" id="SSF49879">
    <property type="entry name" value="SMAD/FHA domain"/>
    <property type="match status" value="1"/>
</dbReference>
<dbReference type="Pfam" id="PF00069">
    <property type="entry name" value="Pkinase"/>
    <property type="match status" value="1"/>
</dbReference>
<dbReference type="SUPFAM" id="SSF56112">
    <property type="entry name" value="Protein kinase-like (PK-like)"/>
    <property type="match status" value="1"/>
</dbReference>
<feature type="domain" description="Protein kinase" evidence="6">
    <location>
        <begin position="167"/>
        <end position="434"/>
    </location>
</feature>
<evidence type="ECO:0000313" key="8">
    <source>
        <dbReference type="Proteomes" id="UP001219518"/>
    </source>
</evidence>
<keyword evidence="7" id="KW-0418">Kinase</keyword>
<dbReference type="PROSITE" id="PS50011">
    <property type="entry name" value="PROTEIN_KINASE_DOM"/>
    <property type="match status" value="1"/>
</dbReference>
<dbReference type="SMART" id="SM00220">
    <property type="entry name" value="S_TKc"/>
    <property type="match status" value="1"/>
</dbReference>
<dbReference type="Gene3D" id="3.30.200.20">
    <property type="entry name" value="Phosphorylase Kinase, domain 1"/>
    <property type="match status" value="1"/>
</dbReference>
<dbReference type="Gene3D" id="1.10.510.10">
    <property type="entry name" value="Transferase(Phosphotransferase) domain 1"/>
    <property type="match status" value="1"/>
</dbReference>
<dbReference type="AlphaFoldDB" id="A0AAE1LSP9"/>
<evidence type="ECO:0000313" key="7">
    <source>
        <dbReference type="EMBL" id="KAK3929464.1"/>
    </source>
</evidence>
<dbReference type="PROSITE" id="PS00107">
    <property type="entry name" value="PROTEIN_KINASE_ATP"/>
    <property type="match status" value="1"/>
</dbReference>
<evidence type="ECO:0000256" key="3">
    <source>
        <dbReference type="PROSITE-ProRule" id="PRU10141"/>
    </source>
</evidence>
<dbReference type="Proteomes" id="UP001219518">
    <property type="component" value="Unassembled WGS sequence"/>
</dbReference>
<dbReference type="PANTHER" id="PTHR24347">
    <property type="entry name" value="SERINE/THREONINE-PROTEIN KINASE"/>
    <property type="match status" value="1"/>
</dbReference>
<reference evidence="7" key="2">
    <citation type="journal article" date="2023" name="BMC Genomics">
        <title>Pest status, molecular evolution, and epigenetic factors derived from the genome assembly of Frankliniella fusca, a thysanopteran phytovirus vector.</title>
        <authorList>
            <person name="Catto M.A."/>
            <person name="Labadie P.E."/>
            <person name="Jacobson A.L."/>
            <person name="Kennedy G.G."/>
            <person name="Srinivasan R."/>
            <person name="Hunt B.G."/>
        </authorList>
    </citation>
    <scope>NUCLEOTIDE SEQUENCE</scope>
    <source>
        <strain evidence="7">PL_HMW_Pooled</strain>
    </source>
</reference>
<dbReference type="InterPro" id="IPR011009">
    <property type="entry name" value="Kinase-like_dom_sf"/>
</dbReference>
<organism evidence="7 8">
    <name type="scientific">Frankliniella fusca</name>
    <dbReference type="NCBI Taxonomy" id="407009"/>
    <lineage>
        <taxon>Eukaryota</taxon>
        <taxon>Metazoa</taxon>
        <taxon>Ecdysozoa</taxon>
        <taxon>Arthropoda</taxon>
        <taxon>Hexapoda</taxon>
        <taxon>Insecta</taxon>
        <taxon>Pterygota</taxon>
        <taxon>Neoptera</taxon>
        <taxon>Paraneoptera</taxon>
        <taxon>Thysanoptera</taxon>
        <taxon>Terebrantia</taxon>
        <taxon>Thripoidea</taxon>
        <taxon>Thripidae</taxon>
        <taxon>Frankliniella</taxon>
    </lineage>
</organism>
<dbReference type="SMART" id="SM00240">
    <property type="entry name" value="FHA"/>
    <property type="match status" value="1"/>
</dbReference>
<evidence type="ECO:0000256" key="1">
    <source>
        <dbReference type="ARBA" id="ARBA00022741"/>
    </source>
</evidence>
<dbReference type="Pfam" id="PF00498">
    <property type="entry name" value="FHA"/>
    <property type="match status" value="1"/>
</dbReference>
<comment type="caution">
    <text evidence="7">The sequence shown here is derived from an EMBL/GenBank/DDBJ whole genome shotgun (WGS) entry which is preliminary data.</text>
</comment>
<dbReference type="InterPro" id="IPR000253">
    <property type="entry name" value="FHA_dom"/>
</dbReference>
<evidence type="ECO:0000259" key="5">
    <source>
        <dbReference type="PROSITE" id="PS50006"/>
    </source>
</evidence>
<feature type="region of interest" description="Disordered" evidence="4">
    <location>
        <begin position="461"/>
        <end position="502"/>
    </location>
</feature>
<evidence type="ECO:0000256" key="4">
    <source>
        <dbReference type="SAM" id="MobiDB-lite"/>
    </source>
</evidence>
<dbReference type="GO" id="GO:0004672">
    <property type="term" value="F:protein kinase activity"/>
    <property type="evidence" value="ECO:0007669"/>
    <property type="project" value="InterPro"/>
</dbReference>
<dbReference type="GO" id="GO:0005524">
    <property type="term" value="F:ATP binding"/>
    <property type="evidence" value="ECO:0007669"/>
    <property type="project" value="UniProtKB-UniRule"/>
</dbReference>
<dbReference type="FunFam" id="1.10.510.10:FF:000571">
    <property type="entry name" value="Maternal embryonic leucine zipper kinase"/>
    <property type="match status" value="1"/>
</dbReference>
<dbReference type="EMBL" id="JAHWGI010001401">
    <property type="protein sequence ID" value="KAK3929464.1"/>
    <property type="molecule type" value="Genomic_DNA"/>
</dbReference>
<feature type="compositionally biased region" description="Polar residues" evidence="4">
    <location>
        <begin position="7"/>
        <end position="20"/>
    </location>
</feature>
<feature type="binding site" evidence="3">
    <location>
        <position position="200"/>
    </location>
    <ligand>
        <name>ATP</name>
        <dbReference type="ChEBI" id="CHEBI:30616"/>
    </ligand>
</feature>
<feature type="compositionally biased region" description="Polar residues" evidence="4">
    <location>
        <begin position="472"/>
        <end position="485"/>
    </location>
</feature>
<dbReference type="InterPro" id="IPR008271">
    <property type="entry name" value="Ser/Thr_kinase_AS"/>
</dbReference>
<evidence type="ECO:0000259" key="6">
    <source>
        <dbReference type="PROSITE" id="PS50011"/>
    </source>
</evidence>
<dbReference type="PROSITE" id="PS50006">
    <property type="entry name" value="FHA_DOMAIN"/>
    <property type="match status" value="1"/>
</dbReference>
<dbReference type="InterPro" id="IPR008984">
    <property type="entry name" value="SMAD_FHA_dom_sf"/>
</dbReference>
<feature type="region of interest" description="Disordered" evidence="4">
    <location>
        <begin position="1"/>
        <end position="33"/>
    </location>
</feature>
<dbReference type="Gene3D" id="2.60.200.20">
    <property type="match status" value="1"/>
</dbReference>
<keyword evidence="1 3" id="KW-0547">Nucleotide-binding</keyword>
<dbReference type="PROSITE" id="PS00108">
    <property type="entry name" value="PROTEIN_KINASE_ST"/>
    <property type="match status" value="1"/>
</dbReference>
<keyword evidence="2 3" id="KW-0067">ATP-binding</keyword>
<dbReference type="InterPro" id="IPR000719">
    <property type="entry name" value="Prot_kinase_dom"/>
</dbReference>
<gene>
    <name evidence="7" type="ORF">KUF71_003471</name>
</gene>
<dbReference type="InterPro" id="IPR017441">
    <property type="entry name" value="Protein_kinase_ATP_BS"/>
</dbReference>